<dbReference type="RefSeq" id="WP_092927283.1">
    <property type="nucleotide sequence ID" value="NZ_FOMZ01000007.1"/>
</dbReference>
<evidence type="ECO:0000313" key="3">
    <source>
        <dbReference type="Proteomes" id="UP000198716"/>
    </source>
</evidence>
<proteinExistence type="predicted"/>
<dbReference type="PANTHER" id="PTHR30199:SF0">
    <property type="entry name" value="INNER MEMBRANE PROTEIN YDCO"/>
    <property type="match status" value="1"/>
</dbReference>
<keyword evidence="1" id="KW-0472">Membrane</keyword>
<feature type="transmembrane region" description="Helical" evidence="1">
    <location>
        <begin position="50"/>
        <end position="70"/>
    </location>
</feature>
<feature type="transmembrane region" description="Helical" evidence="1">
    <location>
        <begin position="98"/>
        <end position="118"/>
    </location>
</feature>
<dbReference type="Proteomes" id="UP000198716">
    <property type="component" value="Unassembled WGS sequence"/>
</dbReference>
<dbReference type="AlphaFoldDB" id="A0A1I1XIB3"/>
<evidence type="ECO:0000313" key="2">
    <source>
        <dbReference type="EMBL" id="SFE07076.1"/>
    </source>
</evidence>
<dbReference type="EMBL" id="FOMZ01000007">
    <property type="protein sequence ID" value="SFE07076.1"/>
    <property type="molecule type" value="Genomic_DNA"/>
</dbReference>
<reference evidence="3" key="1">
    <citation type="submission" date="2016-10" db="EMBL/GenBank/DDBJ databases">
        <authorList>
            <person name="Varghese N."/>
            <person name="Submissions S."/>
        </authorList>
    </citation>
    <scope>NUCLEOTIDE SEQUENCE [LARGE SCALE GENOMIC DNA]</scope>
    <source>
        <strain evidence="3">DSM 45004</strain>
    </source>
</reference>
<evidence type="ECO:0000256" key="1">
    <source>
        <dbReference type="SAM" id="Phobius"/>
    </source>
</evidence>
<dbReference type="PANTHER" id="PTHR30199">
    <property type="entry name" value="MFS FAMILY TRANSPORTER, PREDICTED SUBSTRATE BENZOATE"/>
    <property type="match status" value="1"/>
</dbReference>
<feature type="transmembrane region" description="Helical" evidence="1">
    <location>
        <begin position="149"/>
        <end position="166"/>
    </location>
</feature>
<dbReference type="InterPro" id="IPR004711">
    <property type="entry name" value="Benzoate_Transporter"/>
</dbReference>
<dbReference type="GO" id="GO:0005886">
    <property type="term" value="C:plasma membrane"/>
    <property type="evidence" value="ECO:0007669"/>
    <property type="project" value="TreeGrafter"/>
</dbReference>
<name>A0A1I1XIB3_9ACTN</name>
<dbReference type="GO" id="GO:0042925">
    <property type="term" value="F:benzoate transmembrane transporter activity"/>
    <property type="evidence" value="ECO:0007669"/>
    <property type="project" value="InterPro"/>
</dbReference>
<accession>A0A1I1XIB3</accession>
<dbReference type="Pfam" id="PF03594">
    <property type="entry name" value="BenE"/>
    <property type="match status" value="1"/>
</dbReference>
<feature type="transmembrane region" description="Helical" evidence="1">
    <location>
        <begin position="173"/>
        <end position="192"/>
    </location>
</feature>
<feature type="transmembrane region" description="Helical" evidence="1">
    <location>
        <begin position="261"/>
        <end position="280"/>
    </location>
</feature>
<gene>
    <name evidence="2" type="ORF">SAMN04487819_107201</name>
</gene>
<feature type="transmembrane region" description="Helical" evidence="1">
    <location>
        <begin position="354"/>
        <end position="378"/>
    </location>
</feature>
<organism evidence="2 3">
    <name type="scientific">Actinopolyspora alba</name>
    <dbReference type="NCBI Taxonomy" id="673379"/>
    <lineage>
        <taxon>Bacteria</taxon>
        <taxon>Bacillati</taxon>
        <taxon>Actinomycetota</taxon>
        <taxon>Actinomycetes</taxon>
        <taxon>Actinopolysporales</taxon>
        <taxon>Actinopolysporaceae</taxon>
        <taxon>Actinopolyspora</taxon>
        <taxon>Actinopolyspora alba group</taxon>
    </lineage>
</organism>
<dbReference type="NCBIfam" id="TIGR00843">
    <property type="entry name" value="benE"/>
    <property type="match status" value="1"/>
</dbReference>
<feature type="transmembrane region" description="Helical" evidence="1">
    <location>
        <begin position="125"/>
        <end position="143"/>
    </location>
</feature>
<feature type="transmembrane region" description="Helical" evidence="1">
    <location>
        <begin position="15"/>
        <end position="38"/>
    </location>
</feature>
<protein>
    <submittedName>
        <fullName evidence="2">Benzoate membrane transport protein</fullName>
    </submittedName>
</protein>
<keyword evidence="1" id="KW-1133">Transmembrane helix</keyword>
<sequence>MRLRQRLPDTLPMTAVASGGVTTLVGVTSSVAIVFQAARTVGASPAQISSWILALGVGIGVTSITFSLRYRAPVVMAWSTPGAAMLATSARDAPLSEAVGAFLIASVLTVLVGVTGWFERAVNLIPAPIASALLAGILLRFGIDLFTAMRAHLWLILAMLVSYLLCKRLLPRYAVLIALATGALLTVVQGSFQPDTVRLALATPVFVWPSWSPATTISLAIPLFVITMTSQNLPGVVTLRAHGYRTPVSPILSWSGLANSVLAPFGCFGINLAAITAALCMGPDAHEDPAQRYRAGIVSGVLYLVLGIFGATLGSLIAALPGALITAIAGIGLLDTIGGSLATATAEPATRNAALIAFLVTASGVSILGIASVFWGLITGLSAHSILGRPAPSTPAAGQTADQPNER</sequence>
<keyword evidence="1" id="KW-0812">Transmembrane</keyword>
<feature type="transmembrane region" description="Helical" evidence="1">
    <location>
        <begin position="301"/>
        <end position="334"/>
    </location>
</feature>
<keyword evidence="3" id="KW-1185">Reference proteome</keyword>